<protein>
    <recommendedName>
        <fullName evidence="3">Fungal-type protein kinase domain-containing protein</fullName>
    </recommendedName>
</protein>
<dbReference type="OrthoDB" id="5592585at2759"/>
<dbReference type="InParanoid" id="A0A0C3D248"/>
<feature type="non-terminal residue" evidence="1">
    <location>
        <position position="1"/>
    </location>
</feature>
<proteinExistence type="predicted"/>
<reference evidence="1 2" key="1">
    <citation type="submission" date="2014-04" db="EMBL/GenBank/DDBJ databases">
        <authorList>
            <consortium name="DOE Joint Genome Institute"/>
            <person name="Kuo A."/>
            <person name="Kohler A."/>
            <person name="Nagy L.G."/>
            <person name="Floudas D."/>
            <person name="Copeland A."/>
            <person name="Barry K.W."/>
            <person name="Cichocki N."/>
            <person name="Veneault-Fourrey C."/>
            <person name="LaButti K."/>
            <person name="Lindquist E.A."/>
            <person name="Lipzen A."/>
            <person name="Lundell T."/>
            <person name="Morin E."/>
            <person name="Murat C."/>
            <person name="Sun H."/>
            <person name="Tunlid A."/>
            <person name="Henrissat B."/>
            <person name="Grigoriev I.V."/>
            <person name="Hibbett D.S."/>
            <person name="Martin F."/>
            <person name="Nordberg H.P."/>
            <person name="Cantor M.N."/>
            <person name="Hua S.X."/>
        </authorList>
    </citation>
    <scope>NUCLEOTIDE SEQUENCE [LARGE SCALE GENOMIC DNA]</scope>
    <source>
        <strain evidence="1 2">Foug A</strain>
    </source>
</reference>
<dbReference type="EMBL" id="KN822417">
    <property type="protein sequence ID" value="KIM50479.1"/>
    <property type="molecule type" value="Genomic_DNA"/>
</dbReference>
<name>A0A0C3D248_9AGAM</name>
<reference evidence="2" key="2">
    <citation type="submission" date="2015-01" db="EMBL/GenBank/DDBJ databases">
        <title>Evolutionary Origins and Diversification of the Mycorrhizal Mutualists.</title>
        <authorList>
            <consortium name="DOE Joint Genome Institute"/>
            <consortium name="Mycorrhizal Genomics Consortium"/>
            <person name="Kohler A."/>
            <person name="Kuo A."/>
            <person name="Nagy L.G."/>
            <person name="Floudas D."/>
            <person name="Copeland A."/>
            <person name="Barry K.W."/>
            <person name="Cichocki N."/>
            <person name="Veneault-Fourrey C."/>
            <person name="LaButti K."/>
            <person name="Lindquist E.A."/>
            <person name="Lipzen A."/>
            <person name="Lundell T."/>
            <person name="Morin E."/>
            <person name="Murat C."/>
            <person name="Riley R."/>
            <person name="Ohm R."/>
            <person name="Sun H."/>
            <person name="Tunlid A."/>
            <person name="Henrissat B."/>
            <person name="Grigoriev I.V."/>
            <person name="Hibbett D.S."/>
            <person name="Martin F."/>
        </authorList>
    </citation>
    <scope>NUCLEOTIDE SEQUENCE [LARGE SCALE GENOMIC DNA]</scope>
    <source>
        <strain evidence="2">Foug A</strain>
    </source>
</reference>
<organism evidence="1 2">
    <name type="scientific">Scleroderma citrinum Foug A</name>
    <dbReference type="NCBI Taxonomy" id="1036808"/>
    <lineage>
        <taxon>Eukaryota</taxon>
        <taxon>Fungi</taxon>
        <taxon>Dikarya</taxon>
        <taxon>Basidiomycota</taxon>
        <taxon>Agaricomycotina</taxon>
        <taxon>Agaricomycetes</taxon>
        <taxon>Agaricomycetidae</taxon>
        <taxon>Boletales</taxon>
        <taxon>Sclerodermatineae</taxon>
        <taxon>Sclerodermataceae</taxon>
        <taxon>Scleroderma</taxon>
    </lineage>
</organism>
<dbReference type="HOGENOM" id="CLU_147771_0_0_1"/>
<evidence type="ECO:0008006" key="3">
    <source>
        <dbReference type="Google" id="ProtNLM"/>
    </source>
</evidence>
<evidence type="ECO:0000313" key="1">
    <source>
        <dbReference type="EMBL" id="KIM50479.1"/>
    </source>
</evidence>
<accession>A0A0C3D248</accession>
<gene>
    <name evidence="1" type="ORF">SCLCIDRAFT_83389</name>
</gene>
<feature type="non-terminal residue" evidence="1">
    <location>
        <position position="113"/>
    </location>
</feature>
<evidence type="ECO:0000313" key="2">
    <source>
        <dbReference type="Proteomes" id="UP000053989"/>
    </source>
</evidence>
<dbReference type="AlphaFoldDB" id="A0A0C3D248"/>
<sequence>YDLAGDRLVFFKDSWCLDMDDITPEGQIYAELSGHRVPHVPQCLTSRDVDNWPEQKMQTRQHSQSPWACRKGLSITPHTHYWLILDLIREALMSFSSSKELVQAIHDTLVGEL</sequence>
<keyword evidence="2" id="KW-1185">Reference proteome</keyword>
<dbReference type="Proteomes" id="UP000053989">
    <property type="component" value="Unassembled WGS sequence"/>
</dbReference>